<dbReference type="PIRSF" id="PIRSF035652">
    <property type="entry name" value="CHP02436"/>
    <property type="match status" value="1"/>
</dbReference>
<dbReference type="PANTHER" id="PTHR38471">
    <property type="entry name" value="FOUR HELIX BUNDLE PROTEIN"/>
    <property type="match status" value="1"/>
</dbReference>
<dbReference type="AlphaFoldDB" id="A0A151CF61"/>
<dbReference type="SUPFAM" id="SSF158446">
    <property type="entry name" value="IVS-encoded protein-like"/>
    <property type="match status" value="1"/>
</dbReference>
<dbReference type="STRING" id="1630136.AS592_02040"/>
<dbReference type="InterPro" id="IPR036583">
    <property type="entry name" value="23S_rRNA_IVS_sf"/>
</dbReference>
<organism evidence="1 2">
    <name type="scientific">Sulfurovum riftiae</name>
    <dbReference type="NCBI Taxonomy" id="1630136"/>
    <lineage>
        <taxon>Bacteria</taxon>
        <taxon>Pseudomonadati</taxon>
        <taxon>Campylobacterota</taxon>
        <taxon>Epsilonproteobacteria</taxon>
        <taxon>Campylobacterales</taxon>
        <taxon>Sulfurovaceae</taxon>
        <taxon>Sulfurovum</taxon>
    </lineage>
</organism>
<dbReference type="RefSeq" id="WP_067331619.1">
    <property type="nucleotide sequence ID" value="NZ_LNKT01000045.1"/>
</dbReference>
<sequence>MEEKNILYDKIYAFSIRIVRLSQYLSNEKKEYVLNKQIIRSGTAICALISESKFAQSRADFLNKLMIALKEANETQYWINLLHDTEYISKPMHHSLLKDNKELVGLLVSITKTLKNKSI</sequence>
<dbReference type="Gene3D" id="1.20.1440.60">
    <property type="entry name" value="23S rRNA-intervening sequence"/>
    <property type="match status" value="1"/>
</dbReference>
<evidence type="ECO:0000313" key="2">
    <source>
        <dbReference type="Proteomes" id="UP000075359"/>
    </source>
</evidence>
<dbReference type="Pfam" id="PF05635">
    <property type="entry name" value="23S_rRNA_IVP"/>
    <property type="match status" value="1"/>
</dbReference>
<reference evidence="1 2" key="1">
    <citation type="submission" date="2015-11" db="EMBL/GenBank/DDBJ databases">
        <title>Draft genome of Sulfurovum riftiae 1812E, a member of the Epsilonproteobacteria isolated from the tube of the deep-sea hydrothermal vent tubewom Riftia pachyptila.</title>
        <authorList>
            <person name="Vetriani C."/>
            <person name="Giovannelli D."/>
        </authorList>
    </citation>
    <scope>NUCLEOTIDE SEQUENCE [LARGE SCALE GENOMIC DNA]</scope>
    <source>
        <strain evidence="1 2">1812E</strain>
    </source>
</reference>
<accession>A0A151CF61</accession>
<keyword evidence="2" id="KW-1185">Reference proteome</keyword>
<comment type="caution">
    <text evidence="1">The sequence shown here is derived from an EMBL/GenBank/DDBJ whole genome shotgun (WGS) entry which is preliminary data.</text>
</comment>
<dbReference type="OrthoDB" id="285993at2"/>
<dbReference type="InterPro" id="IPR012657">
    <property type="entry name" value="23S_rRNA-intervening_sequence"/>
</dbReference>
<protein>
    <submittedName>
        <fullName evidence="1">Four helix bundle protein</fullName>
    </submittedName>
</protein>
<proteinExistence type="predicted"/>
<dbReference type="PANTHER" id="PTHR38471:SF2">
    <property type="entry name" value="FOUR HELIX BUNDLE PROTEIN"/>
    <property type="match status" value="1"/>
</dbReference>
<name>A0A151CF61_9BACT</name>
<dbReference type="NCBIfam" id="TIGR02436">
    <property type="entry name" value="four helix bundle protein"/>
    <property type="match status" value="1"/>
</dbReference>
<dbReference type="Proteomes" id="UP000075359">
    <property type="component" value="Unassembled WGS sequence"/>
</dbReference>
<gene>
    <name evidence="1" type="ORF">AS592_02040</name>
</gene>
<dbReference type="EMBL" id="LNKT01000045">
    <property type="protein sequence ID" value="KYJ86168.1"/>
    <property type="molecule type" value="Genomic_DNA"/>
</dbReference>
<evidence type="ECO:0000313" key="1">
    <source>
        <dbReference type="EMBL" id="KYJ86168.1"/>
    </source>
</evidence>